<keyword evidence="5 6" id="KW-0472">Membrane</keyword>
<dbReference type="PANTHER" id="PTHR36115:SF6">
    <property type="entry name" value="PROLINE-RICH ANTIGEN HOMOLOG"/>
    <property type="match status" value="1"/>
</dbReference>
<sequence length="153" mass="16068">MASSSAAATGPSEEFRYPGNRLGLPEDGAGSVATWGRRLLALLIDWLIAGLIASVVMGRPMWAGGSDFGVMHSALFAVTTGILTGLAGGSIGHRICDLRVLPVRDGKTFTAPPGLLAGILRALLVSLLIPAVIFDRDRRGLHDLAARTIVVRR</sequence>
<evidence type="ECO:0000259" key="7">
    <source>
        <dbReference type="Pfam" id="PF06271"/>
    </source>
</evidence>
<dbReference type="InterPro" id="IPR016795">
    <property type="entry name" value="UCP021697"/>
</dbReference>
<comment type="caution">
    <text evidence="8">The sequence shown here is derived from an EMBL/GenBank/DDBJ whole genome shotgun (WGS) entry which is preliminary data.</text>
</comment>
<feature type="transmembrane region" description="Helical" evidence="6">
    <location>
        <begin position="115"/>
        <end position="134"/>
    </location>
</feature>
<evidence type="ECO:0000256" key="6">
    <source>
        <dbReference type="SAM" id="Phobius"/>
    </source>
</evidence>
<evidence type="ECO:0000313" key="8">
    <source>
        <dbReference type="EMBL" id="TCC38311.1"/>
    </source>
</evidence>
<dbReference type="AlphaFoldDB" id="A0A4R0IWG3"/>
<comment type="subcellular location">
    <subcellularLocation>
        <location evidence="1">Cell membrane</location>
        <topology evidence="1">Multi-pass membrane protein</topology>
    </subcellularLocation>
</comment>
<evidence type="ECO:0000313" key="9">
    <source>
        <dbReference type="Proteomes" id="UP000294225"/>
    </source>
</evidence>
<reference evidence="8 9" key="1">
    <citation type="submission" date="2019-02" db="EMBL/GenBank/DDBJ databases">
        <title>Kribbella capetownensis sp. nov. and Kribbella speibonae sp. nov., isolated from soil.</title>
        <authorList>
            <person name="Curtis S.M."/>
            <person name="Norton I."/>
            <person name="Everest G.J."/>
            <person name="Meyers P.R."/>
        </authorList>
    </citation>
    <scope>NUCLEOTIDE SEQUENCE [LARGE SCALE GENOMIC DNA]</scope>
    <source>
        <strain evidence="8 9">YM55</strain>
    </source>
</reference>
<feature type="domain" description="RDD" evidence="7">
    <location>
        <begin position="32"/>
        <end position="146"/>
    </location>
</feature>
<dbReference type="Proteomes" id="UP000294225">
    <property type="component" value="Unassembled WGS sequence"/>
</dbReference>
<feature type="transmembrane region" description="Helical" evidence="6">
    <location>
        <begin position="74"/>
        <end position="95"/>
    </location>
</feature>
<dbReference type="PANTHER" id="PTHR36115">
    <property type="entry name" value="PROLINE-RICH ANTIGEN HOMOLOG-RELATED"/>
    <property type="match status" value="1"/>
</dbReference>
<dbReference type="PIRSF" id="PIRSF021697">
    <property type="entry name" value="UCP021697"/>
    <property type="match status" value="1"/>
</dbReference>
<evidence type="ECO:0000256" key="2">
    <source>
        <dbReference type="ARBA" id="ARBA00022475"/>
    </source>
</evidence>
<dbReference type="GO" id="GO:0005886">
    <property type="term" value="C:plasma membrane"/>
    <property type="evidence" value="ECO:0007669"/>
    <property type="project" value="UniProtKB-SubCell"/>
</dbReference>
<keyword evidence="4 6" id="KW-1133">Transmembrane helix</keyword>
<gene>
    <name evidence="8" type="ORF">E0H92_17900</name>
</gene>
<protein>
    <recommendedName>
        <fullName evidence="7">RDD domain-containing protein</fullName>
    </recommendedName>
</protein>
<dbReference type="InterPro" id="IPR051791">
    <property type="entry name" value="Pra-immunoreactive"/>
</dbReference>
<dbReference type="RefSeq" id="WP_131496988.1">
    <property type="nucleotide sequence ID" value="NZ_SJKC01000002.1"/>
</dbReference>
<evidence type="ECO:0000256" key="1">
    <source>
        <dbReference type="ARBA" id="ARBA00004651"/>
    </source>
</evidence>
<name>A0A4R0IWG3_9ACTN</name>
<accession>A0A4R0IWG3</accession>
<feature type="transmembrane region" description="Helical" evidence="6">
    <location>
        <begin position="39"/>
        <end position="62"/>
    </location>
</feature>
<organism evidence="8 9">
    <name type="scientific">Kribbella speibonae</name>
    <dbReference type="NCBI Taxonomy" id="1572660"/>
    <lineage>
        <taxon>Bacteria</taxon>
        <taxon>Bacillati</taxon>
        <taxon>Actinomycetota</taxon>
        <taxon>Actinomycetes</taxon>
        <taxon>Propionibacteriales</taxon>
        <taxon>Kribbellaceae</taxon>
        <taxon>Kribbella</taxon>
    </lineage>
</organism>
<dbReference type="EMBL" id="SJKC01000002">
    <property type="protein sequence ID" value="TCC38311.1"/>
    <property type="molecule type" value="Genomic_DNA"/>
</dbReference>
<evidence type="ECO:0000256" key="3">
    <source>
        <dbReference type="ARBA" id="ARBA00022692"/>
    </source>
</evidence>
<proteinExistence type="predicted"/>
<evidence type="ECO:0000256" key="5">
    <source>
        <dbReference type="ARBA" id="ARBA00023136"/>
    </source>
</evidence>
<dbReference type="InterPro" id="IPR010432">
    <property type="entry name" value="RDD"/>
</dbReference>
<dbReference type="Pfam" id="PF06271">
    <property type="entry name" value="RDD"/>
    <property type="match status" value="1"/>
</dbReference>
<keyword evidence="2" id="KW-1003">Cell membrane</keyword>
<evidence type="ECO:0000256" key="4">
    <source>
        <dbReference type="ARBA" id="ARBA00022989"/>
    </source>
</evidence>
<keyword evidence="3 6" id="KW-0812">Transmembrane</keyword>